<dbReference type="SUPFAM" id="SSF48371">
    <property type="entry name" value="ARM repeat"/>
    <property type="match status" value="1"/>
</dbReference>
<dbReference type="Pfam" id="PF03130">
    <property type="entry name" value="HEAT_PBS"/>
    <property type="match status" value="1"/>
</dbReference>
<dbReference type="InterPro" id="IPR011989">
    <property type="entry name" value="ARM-like"/>
</dbReference>
<comment type="caution">
    <text evidence="1">The sequence shown here is derived from an EMBL/GenBank/DDBJ whole genome shotgun (WGS) entry which is preliminary data.</text>
</comment>
<dbReference type="AlphaFoldDB" id="A0A084SJC1"/>
<dbReference type="Gene3D" id="1.25.10.10">
    <property type="entry name" value="Leucine-rich Repeat Variant"/>
    <property type="match status" value="1"/>
</dbReference>
<proteinExistence type="predicted"/>
<evidence type="ECO:0000313" key="1">
    <source>
        <dbReference type="EMBL" id="KFA88556.1"/>
    </source>
</evidence>
<organism evidence="1 2">
    <name type="scientific">Archangium violaceum Cb vi76</name>
    <dbReference type="NCBI Taxonomy" id="1406225"/>
    <lineage>
        <taxon>Bacteria</taxon>
        <taxon>Pseudomonadati</taxon>
        <taxon>Myxococcota</taxon>
        <taxon>Myxococcia</taxon>
        <taxon>Myxococcales</taxon>
        <taxon>Cystobacterineae</taxon>
        <taxon>Archangiaceae</taxon>
        <taxon>Archangium</taxon>
    </lineage>
</organism>
<dbReference type="EMBL" id="JPMI01000289">
    <property type="protein sequence ID" value="KFA88556.1"/>
    <property type="molecule type" value="Genomic_DNA"/>
</dbReference>
<evidence type="ECO:0008006" key="3">
    <source>
        <dbReference type="Google" id="ProtNLM"/>
    </source>
</evidence>
<dbReference type="Proteomes" id="UP000028547">
    <property type="component" value="Unassembled WGS sequence"/>
</dbReference>
<dbReference type="InterPro" id="IPR016024">
    <property type="entry name" value="ARM-type_fold"/>
</dbReference>
<dbReference type="InterPro" id="IPR004155">
    <property type="entry name" value="PBS_lyase_HEAT"/>
</dbReference>
<sequence>MAHTTTTAQLQDELIDACMWGEEDRARELISRFGAEPQARALLEKMLQEEDARARQAAAFGLGELGGAAGVRRLEQQLTLEEARGDYDGESVVEEIIRALGRIEDTEARAALVRKLERLAATEPELSDVNVVTQALWKKRHPDLISTVRRSLAQLGPKAHGSLPGLLVLLEKTPEELREWVRSPSVSMEDKTRVITVLEADLPDALASTLPSFISAATALLEKAASQEGEAAYYCDRLFALFLLFKERVLPALPEETRAELRTLARNLVPAVSPNCSFGAAVLLKHIGQPEDAAVIEANRPEDSVGAEAFDAIARALRGRQGQP</sequence>
<evidence type="ECO:0000313" key="2">
    <source>
        <dbReference type="Proteomes" id="UP000028547"/>
    </source>
</evidence>
<reference evidence="1 2" key="1">
    <citation type="submission" date="2014-07" db="EMBL/GenBank/DDBJ databases">
        <title>Draft Genome Sequence of Gephyronic Acid Producer, Cystobacter violaceus Strain Cb vi76.</title>
        <authorList>
            <person name="Stevens D.C."/>
            <person name="Young J."/>
            <person name="Carmichael R."/>
            <person name="Tan J."/>
            <person name="Taylor R.E."/>
        </authorList>
    </citation>
    <scope>NUCLEOTIDE SEQUENCE [LARGE SCALE GENOMIC DNA]</scope>
    <source>
        <strain evidence="1 2">Cb vi76</strain>
    </source>
</reference>
<dbReference type="RefSeq" id="WP_043408291.1">
    <property type="nucleotide sequence ID" value="NZ_JPMI01000289.1"/>
</dbReference>
<name>A0A084SJC1_9BACT</name>
<protein>
    <recommendedName>
        <fullName evidence="3">PBS lyase</fullName>
    </recommendedName>
</protein>
<accession>A0A084SJC1</accession>
<gene>
    <name evidence="1" type="ORF">Q664_40525</name>
</gene>